<gene>
    <name evidence="6" type="ORF">DASB73_025360</name>
</gene>
<keyword evidence="2" id="KW-0689">Ribosomal protein</keyword>
<dbReference type="PANTHER" id="PTHR10792">
    <property type="entry name" value="60S RIBOSOMAL PROTEIN L24"/>
    <property type="match status" value="1"/>
</dbReference>
<evidence type="ECO:0000313" key="6">
    <source>
        <dbReference type="EMBL" id="GMM51573.1"/>
    </source>
</evidence>
<reference evidence="6 7" key="1">
    <citation type="journal article" date="2023" name="Elife">
        <title>Identification of key yeast species and microbe-microbe interactions impacting larval growth of Drosophila in the wild.</title>
        <authorList>
            <person name="Mure A."/>
            <person name="Sugiura Y."/>
            <person name="Maeda R."/>
            <person name="Honda K."/>
            <person name="Sakurai N."/>
            <person name="Takahashi Y."/>
            <person name="Watada M."/>
            <person name="Katoh T."/>
            <person name="Gotoh A."/>
            <person name="Gotoh Y."/>
            <person name="Taniguchi I."/>
            <person name="Nakamura K."/>
            <person name="Hayashi T."/>
            <person name="Katayama T."/>
            <person name="Uemura T."/>
            <person name="Hattori Y."/>
        </authorList>
    </citation>
    <scope>NUCLEOTIDE SEQUENCE [LARGE SCALE GENOMIC DNA]</scope>
    <source>
        <strain evidence="6 7">SB-73</strain>
    </source>
</reference>
<dbReference type="InterPro" id="IPR038630">
    <property type="entry name" value="L24e/L24_sf"/>
</dbReference>
<name>A0AAV5RJE2_STABA</name>
<dbReference type="InterPro" id="IPR056366">
    <property type="entry name" value="Ribosomal_eL24"/>
</dbReference>
<dbReference type="PANTHER" id="PTHR10792:SF1">
    <property type="entry name" value="RIBOSOMAL PROTEIN L24"/>
    <property type="match status" value="1"/>
</dbReference>
<dbReference type="Proteomes" id="UP001362899">
    <property type="component" value="Unassembled WGS sequence"/>
</dbReference>
<dbReference type="GO" id="GO:0003729">
    <property type="term" value="F:mRNA binding"/>
    <property type="evidence" value="ECO:0007669"/>
    <property type="project" value="TreeGrafter"/>
</dbReference>
<accession>A0AAV5RJE2</accession>
<comment type="caution">
    <text evidence="6">The sequence shown here is derived from an EMBL/GenBank/DDBJ whole genome shotgun (WGS) entry which is preliminary data.</text>
</comment>
<dbReference type="GO" id="GO:0022625">
    <property type="term" value="C:cytosolic large ribosomal subunit"/>
    <property type="evidence" value="ECO:0007669"/>
    <property type="project" value="TreeGrafter"/>
</dbReference>
<dbReference type="Pfam" id="PF01246">
    <property type="entry name" value="Ribosomal_L24e"/>
    <property type="match status" value="1"/>
</dbReference>
<feature type="domain" description="Large ribosomal subunit protein eL24-related N-terminal" evidence="5">
    <location>
        <begin position="1"/>
        <end position="66"/>
    </location>
</feature>
<dbReference type="Gene3D" id="2.30.170.20">
    <property type="entry name" value="Ribosomal protein L24e"/>
    <property type="match status" value="1"/>
</dbReference>
<keyword evidence="3" id="KW-0687">Ribonucleoprotein</keyword>
<dbReference type="SUPFAM" id="SSF57716">
    <property type="entry name" value="Glucocorticoid receptor-like (DNA-binding domain)"/>
    <property type="match status" value="1"/>
</dbReference>
<keyword evidence="7" id="KW-1185">Reference proteome</keyword>
<dbReference type="InterPro" id="IPR023442">
    <property type="entry name" value="Ribosomal_eL24_CS"/>
</dbReference>
<organism evidence="6 7">
    <name type="scientific">Starmerella bacillaris</name>
    <name type="common">Yeast</name>
    <name type="synonym">Candida zemplinina</name>
    <dbReference type="NCBI Taxonomy" id="1247836"/>
    <lineage>
        <taxon>Eukaryota</taxon>
        <taxon>Fungi</taxon>
        <taxon>Dikarya</taxon>
        <taxon>Ascomycota</taxon>
        <taxon>Saccharomycotina</taxon>
        <taxon>Dipodascomycetes</taxon>
        <taxon>Dipodascales</taxon>
        <taxon>Trichomonascaceae</taxon>
        <taxon>Starmerella</taxon>
    </lineage>
</organism>
<dbReference type="GO" id="GO:0003735">
    <property type="term" value="F:structural constituent of ribosome"/>
    <property type="evidence" value="ECO:0007669"/>
    <property type="project" value="InterPro"/>
</dbReference>
<dbReference type="GO" id="GO:0006414">
    <property type="term" value="P:translational elongation"/>
    <property type="evidence" value="ECO:0007669"/>
    <property type="project" value="UniProtKB-ARBA"/>
</dbReference>
<evidence type="ECO:0000259" key="5">
    <source>
        <dbReference type="Pfam" id="PF01246"/>
    </source>
</evidence>
<dbReference type="InterPro" id="IPR000988">
    <property type="entry name" value="Ribosomal_eL24-rel_N"/>
</dbReference>
<evidence type="ECO:0000256" key="2">
    <source>
        <dbReference type="ARBA" id="ARBA00022980"/>
    </source>
</evidence>
<protein>
    <submittedName>
        <fullName evidence="6">Ribosomal 60S subunit protein L24A</fullName>
    </submittedName>
</protein>
<evidence type="ECO:0000256" key="4">
    <source>
        <dbReference type="SAM" id="MobiDB-lite"/>
    </source>
</evidence>
<dbReference type="EMBL" id="BTGC01000008">
    <property type="protein sequence ID" value="GMM51573.1"/>
    <property type="molecule type" value="Genomic_DNA"/>
</dbReference>
<dbReference type="FunFam" id="2.30.170.20:FF:000002">
    <property type="entry name" value="60S ribosomal protein L24"/>
    <property type="match status" value="1"/>
</dbReference>
<dbReference type="GO" id="GO:0002181">
    <property type="term" value="P:cytoplasmic translation"/>
    <property type="evidence" value="ECO:0007669"/>
    <property type="project" value="TreeGrafter"/>
</dbReference>
<evidence type="ECO:0000256" key="1">
    <source>
        <dbReference type="ARBA" id="ARBA00005647"/>
    </source>
</evidence>
<dbReference type="CDD" id="cd00472">
    <property type="entry name" value="Ribosomal_L24e_L24"/>
    <property type="match status" value="1"/>
</dbReference>
<evidence type="ECO:0000256" key="3">
    <source>
        <dbReference type="ARBA" id="ARBA00023274"/>
    </source>
</evidence>
<sequence>MKVEIDTFSGARVYPGRGKLFVRGDSKIFRFFNSKSASLFAQRKNPRQIAWTTLYRRHHRKGQVEEVSKRRSKKAVKTRRAVVGASLDDIKERQTKKPEIRQAEREAAIAKAKEQKKAAAEKRKKVAN</sequence>
<feature type="region of interest" description="Disordered" evidence="4">
    <location>
        <begin position="61"/>
        <end position="80"/>
    </location>
</feature>
<dbReference type="AlphaFoldDB" id="A0AAV5RJE2"/>
<dbReference type="PROSITE" id="PS01073">
    <property type="entry name" value="RIBOSOMAL_L24E"/>
    <property type="match status" value="1"/>
</dbReference>
<feature type="compositionally biased region" description="Basic and acidic residues" evidence="4">
    <location>
        <begin position="88"/>
        <end position="121"/>
    </location>
</feature>
<evidence type="ECO:0000313" key="7">
    <source>
        <dbReference type="Proteomes" id="UP001362899"/>
    </source>
</evidence>
<feature type="region of interest" description="Disordered" evidence="4">
    <location>
        <begin position="87"/>
        <end position="128"/>
    </location>
</feature>
<comment type="similarity">
    <text evidence="1">Belongs to the eukaryotic ribosomal protein eL24 family.</text>
</comment>
<proteinExistence type="inferred from homology"/>
<dbReference type="Gene3D" id="6.10.250.1270">
    <property type="match status" value="1"/>
</dbReference>
<feature type="compositionally biased region" description="Basic residues" evidence="4">
    <location>
        <begin position="70"/>
        <end position="80"/>
    </location>
</feature>